<organism evidence="2">
    <name type="scientific">marine sediment metagenome</name>
    <dbReference type="NCBI Taxonomy" id="412755"/>
    <lineage>
        <taxon>unclassified sequences</taxon>
        <taxon>metagenomes</taxon>
        <taxon>ecological metagenomes</taxon>
    </lineage>
</organism>
<gene>
    <name evidence="2" type="ORF">LCGC14_0278180</name>
</gene>
<name>A0A0F9TWT7_9ZZZZ</name>
<dbReference type="Gene3D" id="3.40.50.1000">
    <property type="entry name" value="HAD superfamily/HAD-like"/>
    <property type="match status" value="1"/>
</dbReference>
<comment type="caution">
    <text evidence="2">The sequence shown here is derived from an EMBL/GenBank/DDBJ whole genome shotgun (WGS) entry which is preliminary data.</text>
</comment>
<feature type="domain" description="Polynucleotide kinase PNKP phosphatase" evidence="1">
    <location>
        <begin position="3"/>
        <end position="151"/>
    </location>
</feature>
<dbReference type="EMBL" id="LAZR01000158">
    <property type="protein sequence ID" value="KKN85495.1"/>
    <property type="molecule type" value="Genomic_DNA"/>
</dbReference>
<evidence type="ECO:0000259" key="1">
    <source>
        <dbReference type="Pfam" id="PF25109"/>
    </source>
</evidence>
<proteinExistence type="predicted"/>
<dbReference type="InterPro" id="IPR056782">
    <property type="entry name" value="HAD_PNKP"/>
</dbReference>
<reference evidence="2" key="1">
    <citation type="journal article" date="2015" name="Nature">
        <title>Complex archaea that bridge the gap between prokaryotes and eukaryotes.</title>
        <authorList>
            <person name="Spang A."/>
            <person name="Saw J.H."/>
            <person name="Jorgensen S.L."/>
            <person name="Zaremba-Niedzwiedzka K."/>
            <person name="Martijn J."/>
            <person name="Lind A.E."/>
            <person name="van Eijk R."/>
            <person name="Schleper C."/>
            <person name="Guy L."/>
            <person name="Ettema T.J."/>
        </authorList>
    </citation>
    <scope>NUCLEOTIDE SEQUENCE</scope>
</reference>
<dbReference type="SUPFAM" id="SSF56784">
    <property type="entry name" value="HAD-like"/>
    <property type="match status" value="1"/>
</dbReference>
<protein>
    <recommendedName>
        <fullName evidence="1">Polynucleotide kinase PNKP phosphatase domain-containing protein</fullName>
    </recommendedName>
</protein>
<dbReference type="Pfam" id="PF25109">
    <property type="entry name" value="HAD_PNKP"/>
    <property type="match status" value="1"/>
</dbReference>
<sequence length="154" mass="17876">MKKYVIVDIDGTIAHNPIRQAKILQKLEITPIEEMPWAELFEDCLMDTPIWPVIDLMLAIADKYHVVFCTSRDIDFRDKTRIWIDTYTGLICAPLLMRKSINDYRSDSIIKPELLVRAGITINNTAFILEDKNSMVATWRELGFTVLQPINNEY</sequence>
<dbReference type="AlphaFoldDB" id="A0A0F9TWT7"/>
<accession>A0A0F9TWT7</accession>
<evidence type="ECO:0000313" key="2">
    <source>
        <dbReference type="EMBL" id="KKN85495.1"/>
    </source>
</evidence>
<dbReference type="InterPro" id="IPR036412">
    <property type="entry name" value="HAD-like_sf"/>
</dbReference>
<dbReference type="InterPro" id="IPR023214">
    <property type="entry name" value="HAD_sf"/>
</dbReference>